<dbReference type="GO" id="GO:0022857">
    <property type="term" value="F:transmembrane transporter activity"/>
    <property type="evidence" value="ECO:0007669"/>
    <property type="project" value="InterPro"/>
</dbReference>
<keyword evidence="6" id="KW-1185">Reference proteome</keyword>
<feature type="transmembrane region" description="Helical" evidence="3">
    <location>
        <begin position="185"/>
        <end position="205"/>
    </location>
</feature>
<dbReference type="InterPro" id="IPR020846">
    <property type="entry name" value="MFS_dom"/>
</dbReference>
<evidence type="ECO:0000259" key="4">
    <source>
        <dbReference type="PROSITE" id="PS50850"/>
    </source>
</evidence>
<feature type="transmembrane region" description="Helical" evidence="3">
    <location>
        <begin position="61"/>
        <end position="79"/>
    </location>
</feature>
<dbReference type="Pfam" id="PF07690">
    <property type="entry name" value="MFS_1"/>
    <property type="match status" value="1"/>
</dbReference>
<dbReference type="PANTHER" id="PTHR11360:SF177">
    <property type="entry name" value="RIBOFLAVIN TRANSPORTER MCH5"/>
    <property type="match status" value="1"/>
</dbReference>
<gene>
    <name evidence="5" type="primary">MCH5_9</name>
    <name evidence="5" type="ORF">Hypma_004827</name>
</gene>
<keyword evidence="3" id="KW-1133">Transmembrane helix</keyword>
<feature type="transmembrane region" description="Helical" evidence="3">
    <location>
        <begin position="295"/>
        <end position="317"/>
    </location>
</feature>
<evidence type="ECO:0000256" key="2">
    <source>
        <dbReference type="ARBA" id="ARBA00006727"/>
    </source>
</evidence>
<feature type="transmembrane region" description="Helical" evidence="3">
    <location>
        <begin position="415"/>
        <end position="440"/>
    </location>
</feature>
<name>A0A369IZU3_HYPMA</name>
<comment type="similarity">
    <text evidence="2">Belongs to the major facilitator superfamily. Monocarboxylate porter (TC 2.A.1.13) family.</text>
</comment>
<evidence type="ECO:0000313" key="6">
    <source>
        <dbReference type="Proteomes" id="UP000076154"/>
    </source>
</evidence>
<feature type="transmembrane region" description="Helical" evidence="3">
    <location>
        <begin position="153"/>
        <end position="173"/>
    </location>
</feature>
<reference evidence="5" key="1">
    <citation type="submission" date="2018-04" db="EMBL/GenBank/DDBJ databases">
        <title>Whole genome sequencing of Hypsizygus marmoreus.</title>
        <authorList>
            <person name="Choi I.-G."/>
            <person name="Min B."/>
            <person name="Kim J.-G."/>
            <person name="Kim S."/>
            <person name="Oh Y.-L."/>
            <person name="Kong W.-S."/>
            <person name="Park H."/>
            <person name="Jeong J."/>
            <person name="Song E.-S."/>
        </authorList>
    </citation>
    <scope>NUCLEOTIDE SEQUENCE [LARGE SCALE GENOMIC DNA]</scope>
    <source>
        <strain evidence="5">51987-8</strain>
    </source>
</reference>
<proteinExistence type="inferred from homology"/>
<comment type="caution">
    <text evidence="5">The sequence shown here is derived from an EMBL/GenBank/DDBJ whole genome shotgun (WGS) entry which is preliminary data.</text>
</comment>
<protein>
    <submittedName>
        <fullName evidence="5">Riboflavin transporter MCH5</fullName>
    </submittedName>
</protein>
<dbReference type="EMBL" id="LUEZ02000184">
    <property type="protein sequence ID" value="RDB15271.1"/>
    <property type="molecule type" value="Genomic_DNA"/>
</dbReference>
<keyword evidence="3" id="KW-0472">Membrane</keyword>
<feature type="domain" description="Major facilitator superfamily (MFS) profile" evidence="4">
    <location>
        <begin position="60"/>
        <end position="448"/>
    </location>
</feature>
<dbReference type="Gene3D" id="1.20.1250.20">
    <property type="entry name" value="MFS general substrate transporter like domains"/>
    <property type="match status" value="2"/>
</dbReference>
<feature type="transmembrane region" description="Helical" evidence="3">
    <location>
        <begin position="324"/>
        <end position="345"/>
    </location>
</feature>
<dbReference type="GO" id="GO:0016020">
    <property type="term" value="C:membrane"/>
    <property type="evidence" value="ECO:0007669"/>
    <property type="project" value="UniProtKB-SubCell"/>
</dbReference>
<accession>A0A369IZU3</accession>
<comment type="subcellular location">
    <subcellularLocation>
        <location evidence="1">Membrane</location>
        <topology evidence="1">Multi-pass membrane protein</topology>
    </subcellularLocation>
</comment>
<evidence type="ECO:0000256" key="3">
    <source>
        <dbReference type="SAM" id="Phobius"/>
    </source>
</evidence>
<feature type="transmembrane region" description="Helical" evidence="3">
    <location>
        <begin position="351"/>
        <end position="374"/>
    </location>
</feature>
<sequence>MPDIETCATTEVPRPFMDGNKNQSNLVEGSPVFSDATLSPSSATLDDKISQHEYSEGGMKAYLTVFGAFVALFCTFGQMNSFGTYQAWYSVTAIRLKGDFRHRLTIISTTLTKGGPIGQLFDRFGPRALMITGTVLYTFAIMMTSISSQYYQYILAQGILFGLGVGLLFYPSLSSVSTYFSKYRATALGVAAAGSSVGGVVYPIILQRLFMIVGFGWGVRISGLISAACCISAVLTVTALSSLKTSLPCAVSFKTFTDTQYLLLALGSSLVALGLFIPFFYIVSYAEHLSLAPQTTFYVLAVMNAGGVFGRIAPAYLSDTLGRFNLLVPSALLSGISCLTLWMFAHSVGLLMLFAAVYGFFSGAFISVITPCVAQISDIRQIGIRIGVLYSIISFPSLVGGPAAGALLVRAHGSYTGMIAFSGSTVVAGSIFILLARFTIDSRIFARV</sequence>
<feature type="transmembrane region" description="Helical" evidence="3">
    <location>
        <begin position="128"/>
        <end position="147"/>
    </location>
</feature>
<keyword evidence="3" id="KW-0812">Transmembrane</keyword>
<dbReference type="InterPro" id="IPR050327">
    <property type="entry name" value="Proton-linked_MCT"/>
</dbReference>
<dbReference type="InterPro" id="IPR036259">
    <property type="entry name" value="MFS_trans_sf"/>
</dbReference>
<evidence type="ECO:0000313" key="5">
    <source>
        <dbReference type="EMBL" id="RDB15271.1"/>
    </source>
</evidence>
<feature type="transmembrane region" description="Helical" evidence="3">
    <location>
        <begin position="386"/>
        <end position="409"/>
    </location>
</feature>
<dbReference type="InParanoid" id="A0A369IZU3"/>
<dbReference type="PROSITE" id="PS50850">
    <property type="entry name" value="MFS"/>
    <property type="match status" value="1"/>
</dbReference>
<dbReference type="InterPro" id="IPR011701">
    <property type="entry name" value="MFS"/>
</dbReference>
<evidence type="ECO:0000256" key="1">
    <source>
        <dbReference type="ARBA" id="ARBA00004141"/>
    </source>
</evidence>
<dbReference type="Proteomes" id="UP000076154">
    <property type="component" value="Unassembled WGS sequence"/>
</dbReference>
<feature type="transmembrane region" description="Helical" evidence="3">
    <location>
        <begin position="217"/>
        <end position="240"/>
    </location>
</feature>
<organism evidence="5 6">
    <name type="scientific">Hypsizygus marmoreus</name>
    <name type="common">White beech mushroom</name>
    <name type="synonym">Agaricus marmoreus</name>
    <dbReference type="NCBI Taxonomy" id="39966"/>
    <lineage>
        <taxon>Eukaryota</taxon>
        <taxon>Fungi</taxon>
        <taxon>Dikarya</taxon>
        <taxon>Basidiomycota</taxon>
        <taxon>Agaricomycotina</taxon>
        <taxon>Agaricomycetes</taxon>
        <taxon>Agaricomycetidae</taxon>
        <taxon>Agaricales</taxon>
        <taxon>Tricholomatineae</taxon>
        <taxon>Lyophyllaceae</taxon>
        <taxon>Hypsizygus</taxon>
    </lineage>
</organism>
<dbReference type="SUPFAM" id="SSF103473">
    <property type="entry name" value="MFS general substrate transporter"/>
    <property type="match status" value="1"/>
</dbReference>
<dbReference type="AlphaFoldDB" id="A0A369IZU3"/>
<dbReference type="PANTHER" id="PTHR11360">
    <property type="entry name" value="MONOCARBOXYLATE TRANSPORTER"/>
    <property type="match status" value="1"/>
</dbReference>
<feature type="transmembrane region" description="Helical" evidence="3">
    <location>
        <begin position="261"/>
        <end position="283"/>
    </location>
</feature>
<dbReference type="OrthoDB" id="6509908at2759"/>